<comment type="caution">
    <text evidence="2">The sequence shown here is derived from an EMBL/GenBank/DDBJ whole genome shotgun (WGS) entry which is preliminary data.</text>
</comment>
<protein>
    <submittedName>
        <fullName evidence="2">DUF104 domain-containing protein</fullName>
    </submittedName>
</protein>
<dbReference type="Gene3D" id="4.10.1150.10">
    <property type="entry name" value="AF2212/PG0164-like"/>
    <property type="match status" value="1"/>
</dbReference>
<dbReference type="InterPro" id="IPR008203">
    <property type="entry name" value="AF2212-like"/>
</dbReference>
<evidence type="ECO:0000256" key="1">
    <source>
        <dbReference type="SAM" id="MobiDB-lite"/>
    </source>
</evidence>
<proteinExistence type="predicted"/>
<dbReference type="SUPFAM" id="SSF141694">
    <property type="entry name" value="AF2212/PG0164-like"/>
    <property type="match status" value="1"/>
</dbReference>
<sequence>MITKNVKATFSGGVLIPQESLDLEEGENVVLSIEGQPVERSLAALRASAGAWEGTHDPEALKENIYSNRRRNSRPQPKL</sequence>
<dbReference type="AlphaFoldDB" id="A0A6B1D9Q6"/>
<dbReference type="EMBL" id="VXMH01000082">
    <property type="protein sequence ID" value="MYC96438.1"/>
    <property type="molecule type" value="Genomic_DNA"/>
</dbReference>
<dbReference type="Pfam" id="PF01954">
    <property type="entry name" value="AF2212-like"/>
    <property type="match status" value="1"/>
</dbReference>
<name>A0A6B1D9Q6_9CHLR</name>
<dbReference type="InterPro" id="IPR024069">
    <property type="entry name" value="AF2212-like_dom_sf"/>
</dbReference>
<evidence type="ECO:0000313" key="2">
    <source>
        <dbReference type="EMBL" id="MYC96438.1"/>
    </source>
</evidence>
<reference evidence="2" key="1">
    <citation type="submission" date="2019-09" db="EMBL/GenBank/DDBJ databases">
        <title>Characterisation of the sponge microbiome using genome-centric metagenomics.</title>
        <authorList>
            <person name="Engelberts J.P."/>
            <person name="Robbins S.J."/>
            <person name="De Goeij J.M."/>
            <person name="Aranda M."/>
            <person name="Bell S.C."/>
            <person name="Webster N.S."/>
        </authorList>
    </citation>
    <scope>NUCLEOTIDE SEQUENCE</scope>
    <source>
        <strain evidence="2">SB0661_bin_32</strain>
    </source>
</reference>
<gene>
    <name evidence="2" type="ORF">F4X14_15855</name>
</gene>
<feature type="region of interest" description="Disordered" evidence="1">
    <location>
        <begin position="50"/>
        <end position="79"/>
    </location>
</feature>
<accession>A0A6B1D9Q6</accession>
<organism evidence="2">
    <name type="scientific">Caldilineaceae bacterium SB0661_bin_32</name>
    <dbReference type="NCBI Taxonomy" id="2605255"/>
    <lineage>
        <taxon>Bacteria</taxon>
        <taxon>Bacillati</taxon>
        <taxon>Chloroflexota</taxon>
        <taxon>Caldilineae</taxon>
        <taxon>Caldilineales</taxon>
        <taxon>Caldilineaceae</taxon>
    </lineage>
</organism>